<name>A0ACB9SK99_HOLOL</name>
<dbReference type="EMBL" id="CM043023">
    <property type="protein sequence ID" value="KAI4455620.1"/>
    <property type="molecule type" value="Genomic_DNA"/>
</dbReference>
<gene>
    <name evidence="1" type="ORF">MML48_9g00012653</name>
</gene>
<reference evidence="1" key="1">
    <citation type="submission" date="2022-04" db="EMBL/GenBank/DDBJ databases">
        <title>Chromosome-scale genome assembly of Holotrichia oblita Faldermann.</title>
        <authorList>
            <person name="Rongchong L."/>
        </authorList>
    </citation>
    <scope>NUCLEOTIDE SEQUENCE</scope>
    <source>
        <strain evidence="1">81SQS9</strain>
    </source>
</reference>
<sequence>MSAFGKLTIDELLACLENSNIERYEDDETNSDSENENFENNENFVEGLGEQFEKEESADSSSDSDPEFNIPLINLKARCGRNSWKIIPIYMEDSDVENICACTNLKYLLEHDKPMNLTTDEVRKFLGISILMSCLKFSQIRMYWAASTRVERIVTSMARNRFFSIKGHLKVVVDNDIPEDTKKKRIDCGRSHRLQTKFEMVDYL</sequence>
<dbReference type="Proteomes" id="UP001056778">
    <property type="component" value="Chromosome 9"/>
</dbReference>
<keyword evidence="2" id="KW-1185">Reference proteome</keyword>
<organism evidence="1 2">
    <name type="scientific">Holotrichia oblita</name>
    <name type="common">Chafer beetle</name>
    <dbReference type="NCBI Taxonomy" id="644536"/>
    <lineage>
        <taxon>Eukaryota</taxon>
        <taxon>Metazoa</taxon>
        <taxon>Ecdysozoa</taxon>
        <taxon>Arthropoda</taxon>
        <taxon>Hexapoda</taxon>
        <taxon>Insecta</taxon>
        <taxon>Pterygota</taxon>
        <taxon>Neoptera</taxon>
        <taxon>Endopterygota</taxon>
        <taxon>Coleoptera</taxon>
        <taxon>Polyphaga</taxon>
        <taxon>Scarabaeiformia</taxon>
        <taxon>Scarabaeidae</taxon>
        <taxon>Melolonthinae</taxon>
        <taxon>Holotrichia</taxon>
    </lineage>
</organism>
<evidence type="ECO:0000313" key="1">
    <source>
        <dbReference type="EMBL" id="KAI4455620.1"/>
    </source>
</evidence>
<accession>A0ACB9SK99</accession>
<protein>
    <submittedName>
        <fullName evidence="1">Transposase is4</fullName>
    </submittedName>
</protein>
<proteinExistence type="predicted"/>
<evidence type="ECO:0000313" key="2">
    <source>
        <dbReference type="Proteomes" id="UP001056778"/>
    </source>
</evidence>
<comment type="caution">
    <text evidence="1">The sequence shown here is derived from an EMBL/GenBank/DDBJ whole genome shotgun (WGS) entry which is preliminary data.</text>
</comment>